<evidence type="ECO:0000313" key="1">
    <source>
        <dbReference type="EMBL" id="EOY25669.1"/>
    </source>
</evidence>
<dbReference type="HOGENOM" id="CLU_2350908_0_0_1"/>
<dbReference type="Gramene" id="EOY25669">
    <property type="protein sequence ID" value="EOY25669"/>
    <property type="gene ID" value="TCM_027052"/>
</dbReference>
<gene>
    <name evidence="1" type="ORF">TCM_027052</name>
</gene>
<protein>
    <submittedName>
        <fullName evidence="1">Uncharacterized protein</fullName>
    </submittedName>
</protein>
<reference evidence="1 2" key="1">
    <citation type="journal article" date="2013" name="Genome Biol.">
        <title>The genome sequence of the most widely cultivated cacao type and its use to identify candidate genes regulating pod color.</title>
        <authorList>
            <person name="Motamayor J.C."/>
            <person name="Mockaitis K."/>
            <person name="Schmutz J."/>
            <person name="Haiminen N."/>
            <person name="Iii D.L."/>
            <person name="Cornejo O."/>
            <person name="Findley S.D."/>
            <person name="Zheng P."/>
            <person name="Utro F."/>
            <person name="Royaert S."/>
            <person name="Saski C."/>
            <person name="Jenkins J."/>
            <person name="Podicheti R."/>
            <person name="Zhao M."/>
            <person name="Scheffler B.E."/>
            <person name="Stack J.C."/>
            <person name="Feltus F.A."/>
            <person name="Mustiga G.M."/>
            <person name="Amores F."/>
            <person name="Phillips W."/>
            <person name="Marelli J.P."/>
            <person name="May G.D."/>
            <person name="Shapiro H."/>
            <person name="Ma J."/>
            <person name="Bustamante C.D."/>
            <person name="Schnell R.J."/>
            <person name="Main D."/>
            <person name="Gilbert D."/>
            <person name="Parida L."/>
            <person name="Kuhn D.N."/>
        </authorList>
    </citation>
    <scope>NUCLEOTIDE SEQUENCE [LARGE SCALE GENOMIC DNA]</scope>
    <source>
        <strain evidence="2">cv. Matina 1-6</strain>
    </source>
</reference>
<dbReference type="EMBL" id="CM001884">
    <property type="protein sequence ID" value="EOY25669.1"/>
    <property type="molecule type" value="Genomic_DNA"/>
</dbReference>
<accession>A0A061GF89</accession>
<keyword evidence="2" id="KW-1185">Reference proteome</keyword>
<evidence type="ECO:0000313" key="2">
    <source>
        <dbReference type="Proteomes" id="UP000026915"/>
    </source>
</evidence>
<organism evidence="1 2">
    <name type="scientific">Theobroma cacao</name>
    <name type="common">Cacao</name>
    <name type="synonym">Cocoa</name>
    <dbReference type="NCBI Taxonomy" id="3641"/>
    <lineage>
        <taxon>Eukaryota</taxon>
        <taxon>Viridiplantae</taxon>
        <taxon>Streptophyta</taxon>
        <taxon>Embryophyta</taxon>
        <taxon>Tracheophyta</taxon>
        <taxon>Spermatophyta</taxon>
        <taxon>Magnoliopsida</taxon>
        <taxon>eudicotyledons</taxon>
        <taxon>Gunneridae</taxon>
        <taxon>Pentapetalae</taxon>
        <taxon>rosids</taxon>
        <taxon>malvids</taxon>
        <taxon>Malvales</taxon>
        <taxon>Malvaceae</taxon>
        <taxon>Byttnerioideae</taxon>
        <taxon>Theobroma</taxon>
    </lineage>
</organism>
<proteinExistence type="predicted"/>
<sequence>MVRVVRSCDDHHRMIQQDLGLLRSVTPCHRALKSVGSIAFLLPLLFPCFERFVVFSLFTTLSLPPEPSPTPQQFFLGKLKNRSFLLRPLSSQSTKND</sequence>
<dbReference type="AlphaFoldDB" id="A0A061GF89"/>
<dbReference type="InParanoid" id="A0A061GF89"/>
<name>A0A061GF89_THECC</name>
<dbReference type="Proteomes" id="UP000026915">
    <property type="component" value="Chromosome 6"/>
</dbReference>